<name>A0ABT6TQ30_9BACL</name>
<evidence type="ECO:0000256" key="1">
    <source>
        <dbReference type="ARBA" id="ARBA00006484"/>
    </source>
</evidence>
<dbReference type="PANTHER" id="PTHR43639">
    <property type="entry name" value="OXIDOREDUCTASE, SHORT-CHAIN DEHYDROGENASE/REDUCTASE FAMILY (AFU_ORTHOLOGUE AFUA_5G02870)"/>
    <property type="match status" value="1"/>
</dbReference>
<dbReference type="NCBIfam" id="NF005559">
    <property type="entry name" value="PRK07231.1"/>
    <property type="match status" value="1"/>
</dbReference>
<dbReference type="Proteomes" id="UP001161691">
    <property type="component" value="Unassembled WGS sequence"/>
</dbReference>
<dbReference type="SUPFAM" id="SSF51735">
    <property type="entry name" value="NAD(P)-binding Rossmann-fold domains"/>
    <property type="match status" value="1"/>
</dbReference>
<organism evidence="3 4">
    <name type="scientific">Cohnella hashimotonis</name>
    <dbReference type="NCBI Taxonomy" id="2826895"/>
    <lineage>
        <taxon>Bacteria</taxon>
        <taxon>Bacillati</taxon>
        <taxon>Bacillota</taxon>
        <taxon>Bacilli</taxon>
        <taxon>Bacillales</taxon>
        <taxon>Paenibacillaceae</taxon>
        <taxon>Cohnella</taxon>
    </lineage>
</organism>
<comment type="similarity">
    <text evidence="1">Belongs to the short-chain dehydrogenases/reductases (SDR) family.</text>
</comment>
<dbReference type="PRINTS" id="PR00080">
    <property type="entry name" value="SDRFAMILY"/>
</dbReference>
<protein>
    <submittedName>
        <fullName evidence="3">Glucose 1-dehydrogenase</fullName>
        <ecNumber evidence="3">1.1.1.47</ecNumber>
    </submittedName>
</protein>
<gene>
    <name evidence="3" type="ORF">KB449_28775</name>
</gene>
<evidence type="ECO:0000256" key="2">
    <source>
        <dbReference type="ARBA" id="ARBA00023002"/>
    </source>
</evidence>
<dbReference type="PRINTS" id="PR00081">
    <property type="entry name" value="GDHRDH"/>
</dbReference>
<dbReference type="InterPro" id="IPR020904">
    <property type="entry name" value="Sc_DH/Rdtase_CS"/>
</dbReference>
<dbReference type="PANTHER" id="PTHR43639:SF1">
    <property type="entry name" value="SHORT-CHAIN DEHYDROGENASE_REDUCTASE FAMILY PROTEIN"/>
    <property type="match status" value="1"/>
</dbReference>
<dbReference type="InterPro" id="IPR002347">
    <property type="entry name" value="SDR_fam"/>
</dbReference>
<keyword evidence="2 3" id="KW-0560">Oxidoreductase</keyword>
<dbReference type="EMBL" id="JAGRPV010000001">
    <property type="protein sequence ID" value="MDI4648966.1"/>
    <property type="molecule type" value="Genomic_DNA"/>
</dbReference>
<dbReference type="Gene3D" id="3.40.50.720">
    <property type="entry name" value="NAD(P)-binding Rossmann-like Domain"/>
    <property type="match status" value="1"/>
</dbReference>
<reference evidence="3" key="1">
    <citation type="submission" date="2023-04" db="EMBL/GenBank/DDBJ databases">
        <title>Comparative genomic analysis of Cohnella hashimotonis sp. nov., isolated from the International Space Station.</title>
        <authorList>
            <person name="Venkateswaran K."/>
            <person name="Simpson A."/>
        </authorList>
    </citation>
    <scope>NUCLEOTIDE SEQUENCE</scope>
    <source>
        <strain evidence="3">F6_2S_P_1</strain>
    </source>
</reference>
<dbReference type="RefSeq" id="WP_282911638.1">
    <property type="nucleotide sequence ID" value="NZ_JAGRPV010000001.1"/>
</dbReference>
<accession>A0ABT6TQ30</accession>
<dbReference type="Pfam" id="PF13561">
    <property type="entry name" value="adh_short_C2"/>
    <property type="match status" value="1"/>
</dbReference>
<comment type="caution">
    <text evidence="3">The sequence shown here is derived from an EMBL/GenBank/DDBJ whole genome shotgun (WGS) entry which is preliminary data.</text>
</comment>
<dbReference type="InterPro" id="IPR036291">
    <property type="entry name" value="NAD(P)-bd_dom_sf"/>
</dbReference>
<evidence type="ECO:0000313" key="3">
    <source>
        <dbReference type="EMBL" id="MDI4648966.1"/>
    </source>
</evidence>
<keyword evidence="4" id="KW-1185">Reference proteome</keyword>
<evidence type="ECO:0000313" key="4">
    <source>
        <dbReference type="Proteomes" id="UP001161691"/>
    </source>
</evidence>
<dbReference type="PROSITE" id="PS00061">
    <property type="entry name" value="ADH_SHORT"/>
    <property type="match status" value="1"/>
</dbReference>
<proteinExistence type="inferred from homology"/>
<sequence length="253" mass="26116">MTLAGKLALVTGSGSGIGKGIAWALARQGADVAVHYNSNAEAGEATAREIAESGVRAAAFGADLRQVAETERLASEVEAFFGRPIDILVNNAGHLVGRVANAEMTERHYEEVMNVNFKSCVFMSKAVIPAMAERREGAIVHVSSVAAHNGGGPGASVYAAAKAAMLAYAKGLAKELAGSGIRVNAVSPGVIGQTAFHDTFTPEDARAATLKTIPLGREGAPEDVGNAVVYLVSAQSAYVTGQTIEINGGMFMR</sequence>
<dbReference type="GO" id="GO:0047936">
    <property type="term" value="F:glucose 1-dehydrogenase [NAD(P)+] activity"/>
    <property type="evidence" value="ECO:0007669"/>
    <property type="project" value="UniProtKB-EC"/>
</dbReference>
<dbReference type="EC" id="1.1.1.47" evidence="3"/>